<evidence type="ECO:0008006" key="4">
    <source>
        <dbReference type="Google" id="ProtNLM"/>
    </source>
</evidence>
<dbReference type="InterPro" id="IPR045690">
    <property type="entry name" value="DUF6055"/>
</dbReference>
<keyword evidence="1" id="KW-0732">Signal</keyword>
<evidence type="ECO:0000313" key="3">
    <source>
        <dbReference type="Proteomes" id="UP000264006"/>
    </source>
</evidence>
<reference evidence="2 3" key="1">
    <citation type="submission" date="2018-09" db="EMBL/GenBank/DDBJ databases">
        <title>Complete genome sequence of Euzebya sp. DY32-46 isolated from seawater of Pacific Ocean.</title>
        <authorList>
            <person name="Xu L."/>
            <person name="Wu Y.-H."/>
            <person name="Xu X.-W."/>
        </authorList>
    </citation>
    <scope>NUCLEOTIDE SEQUENCE [LARGE SCALE GENOMIC DNA]</scope>
    <source>
        <strain evidence="2 3">DY32-46</strain>
    </source>
</reference>
<organism evidence="2 3">
    <name type="scientific">Euzebya pacifica</name>
    <dbReference type="NCBI Taxonomy" id="1608957"/>
    <lineage>
        <taxon>Bacteria</taxon>
        <taxon>Bacillati</taxon>
        <taxon>Actinomycetota</taxon>
        <taxon>Nitriliruptoria</taxon>
        <taxon>Euzebyales</taxon>
    </lineage>
</organism>
<dbReference type="EMBL" id="CP031165">
    <property type="protein sequence ID" value="AXV07322.1"/>
    <property type="molecule type" value="Genomic_DNA"/>
</dbReference>
<dbReference type="Pfam" id="PF19527">
    <property type="entry name" value="DUF6055"/>
    <property type="match status" value="1"/>
</dbReference>
<dbReference type="AlphaFoldDB" id="A0A346XYM5"/>
<evidence type="ECO:0000256" key="1">
    <source>
        <dbReference type="SAM" id="SignalP"/>
    </source>
</evidence>
<dbReference type="KEGG" id="euz:DVS28_a2643"/>
<sequence>MRSLVVPALVAVVVAFGGVAAETDGPRNALDGTVLLRPTTEGSSDEFQAPEGQRYHVDTPHFRIHFTDTGPDAATIAFVKDTATVLEEVWVAEVERLGWPEPLPDEGLGGTDRHGQDLVDVYLVDLDDGPYGYVAADEENPCVLCRSVHGFLVLENDYIGYEPNPPDALRSTAAHEFAHLIHMRMAWDGEPWAYEATAVWMEQAVYPDADARTAYLQDFAARPELPLSDFSLGGGGFDRAYGAYVWNLWLAERYGDDVIRQVWQAASDADSHLLGGYATVLAERGTSLDEEMVAFVAATAAWEVAGFPGEPLPYPTISRAGTLASGEVTEVAVDHAAAHVVDLEGVGDAVTVTVRGPRHVAGGVAVVATGEGRVVQAIDGTLFDGQATVTLVGLADAGRVSLVVVNADAALARPKRAGDDRASYLNDEVVWVVGVDVDPGAPQKR</sequence>
<keyword evidence="3" id="KW-1185">Reference proteome</keyword>
<evidence type="ECO:0000313" key="2">
    <source>
        <dbReference type="EMBL" id="AXV07322.1"/>
    </source>
</evidence>
<name>A0A346XYM5_9ACTN</name>
<protein>
    <recommendedName>
        <fullName evidence="4">Peptidase MA-like domain-containing protein</fullName>
    </recommendedName>
</protein>
<feature type="chain" id="PRO_5017046290" description="Peptidase MA-like domain-containing protein" evidence="1">
    <location>
        <begin position="22"/>
        <end position="445"/>
    </location>
</feature>
<gene>
    <name evidence="2" type="ORF">DVS28_a2643</name>
</gene>
<dbReference type="Proteomes" id="UP000264006">
    <property type="component" value="Chromosome"/>
</dbReference>
<feature type="signal peptide" evidence="1">
    <location>
        <begin position="1"/>
        <end position="21"/>
    </location>
</feature>
<dbReference type="NCBIfam" id="NF045524">
    <property type="entry name" value="MXAN_6640_HExxH"/>
    <property type="match status" value="1"/>
</dbReference>
<proteinExistence type="predicted"/>
<accession>A0A346XYM5</accession>
<dbReference type="RefSeq" id="WP_164710479.1">
    <property type="nucleotide sequence ID" value="NZ_CP031165.1"/>
</dbReference>